<evidence type="ECO:0000313" key="1">
    <source>
        <dbReference type="EMBL" id="OSX93482.1"/>
    </source>
</evidence>
<organism evidence="1 2">
    <name type="scientific">Bacillus mycoides</name>
    <dbReference type="NCBI Taxonomy" id="1405"/>
    <lineage>
        <taxon>Bacteria</taxon>
        <taxon>Bacillati</taxon>
        <taxon>Bacillota</taxon>
        <taxon>Bacilli</taxon>
        <taxon>Bacillales</taxon>
        <taxon>Bacillaceae</taxon>
        <taxon>Bacillus</taxon>
        <taxon>Bacillus cereus group</taxon>
    </lineage>
</organism>
<sequence>MDISKRTMAEGLSKESSYHIIFSERKIYRILNGGEIPSI</sequence>
<name>A0AAP8BEP9_BACMY</name>
<dbReference type="Proteomes" id="UP000194131">
    <property type="component" value="Unassembled WGS sequence"/>
</dbReference>
<comment type="caution">
    <text evidence="1">The sequence shown here is derived from an EMBL/GenBank/DDBJ whole genome shotgun (WGS) entry which is preliminary data.</text>
</comment>
<evidence type="ECO:0000313" key="2">
    <source>
        <dbReference type="Proteomes" id="UP000194131"/>
    </source>
</evidence>
<dbReference type="AlphaFoldDB" id="A0AAP8BEP9"/>
<proteinExistence type="predicted"/>
<protein>
    <submittedName>
        <fullName evidence="1">Uncharacterized protein</fullName>
    </submittedName>
</protein>
<gene>
    <name evidence="1" type="ORF">S3E15_04641</name>
</gene>
<dbReference type="EMBL" id="MRWU01000005">
    <property type="protein sequence ID" value="OSX93482.1"/>
    <property type="molecule type" value="Genomic_DNA"/>
</dbReference>
<reference evidence="1 2" key="1">
    <citation type="submission" date="2016-12" db="EMBL/GenBank/DDBJ databases">
        <title>Genome Sequences of Twelve Sporeforming Bacillus Species Isolated from Foods.</title>
        <authorList>
            <person name="De Jong A."/>
            <person name="Holsappel S."/>
            <person name="Kuipers O.P."/>
        </authorList>
    </citation>
    <scope>NUCLEOTIDE SEQUENCE [LARGE SCALE GENOMIC DNA]</scope>
    <source>
        <strain evidence="1 2">S3E15</strain>
    </source>
</reference>
<accession>A0AAP8BEP9</accession>